<comment type="caution">
    <text evidence="2">The sequence shown here is derived from an EMBL/GenBank/DDBJ whole genome shotgun (WGS) entry which is preliminary data.</text>
</comment>
<dbReference type="AlphaFoldDB" id="A0A8J7GJ02"/>
<sequence>MVEHPLKGQFDETRAVWQRAENPDGSPGRIGVAFVDDLIGMRDMAEENGPILVFTPAEWDAFIGGVQDGEFDIEIDDEQ</sequence>
<dbReference type="RefSeq" id="WP_197006700.1">
    <property type="nucleotide sequence ID" value="NZ_BONS01000006.1"/>
</dbReference>
<dbReference type="InterPro" id="IPR007278">
    <property type="entry name" value="DUF397"/>
</dbReference>
<evidence type="ECO:0000313" key="3">
    <source>
        <dbReference type="Proteomes" id="UP000622552"/>
    </source>
</evidence>
<proteinExistence type="predicted"/>
<dbReference type="Pfam" id="PF04149">
    <property type="entry name" value="DUF397"/>
    <property type="match status" value="1"/>
</dbReference>
<name>A0A8J7GJ02_9ACTN</name>
<keyword evidence="3" id="KW-1185">Reference proteome</keyword>
<gene>
    <name evidence="2" type="ORF">IW245_006318</name>
</gene>
<protein>
    <recommendedName>
        <fullName evidence="1">DUF397 domain-containing protein</fullName>
    </recommendedName>
</protein>
<reference evidence="2" key="1">
    <citation type="submission" date="2020-11" db="EMBL/GenBank/DDBJ databases">
        <title>Sequencing the genomes of 1000 actinobacteria strains.</title>
        <authorList>
            <person name="Klenk H.-P."/>
        </authorList>
    </citation>
    <scope>NUCLEOTIDE SEQUENCE</scope>
    <source>
        <strain evidence="2">DSM 45356</strain>
    </source>
</reference>
<evidence type="ECO:0000313" key="2">
    <source>
        <dbReference type="EMBL" id="MBG6140124.1"/>
    </source>
</evidence>
<accession>A0A8J7GJ02</accession>
<evidence type="ECO:0000259" key="1">
    <source>
        <dbReference type="Pfam" id="PF04149"/>
    </source>
</evidence>
<dbReference type="EMBL" id="JADOUF010000001">
    <property type="protein sequence ID" value="MBG6140124.1"/>
    <property type="molecule type" value="Genomic_DNA"/>
</dbReference>
<feature type="domain" description="DUF397" evidence="1">
    <location>
        <begin position="15"/>
        <end position="67"/>
    </location>
</feature>
<dbReference type="Proteomes" id="UP000622552">
    <property type="component" value="Unassembled WGS sequence"/>
</dbReference>
<organism evidence="2 3">
    <name type="scientific">Longispora fulva</name>
    <dbReference type="NCBI Taxonomy" id="619741"/>
    <lineage>
        <taxon>Bacteria</taxon>
        <taxon>Bacillati</taxon>
        <taxon>Actinomycetota</taxon>
        <taxon>Actinomycetes</taxon>
        <taxon>Micromonosporales</taxon>
        <taxon>Micromonosporaceae</taxon>
        <taxon>Longispora</taxon>
    </lineage>
</organism>